<dbReference type="AlphaFoldDB" id="A0A8J8P340"/>
<proteinExistence type="predicted"/>
<evidence type="ECO:0000256" key="1">
    <source>
        <dbReference type="SAM" id="MobiDB-lite"/>
    </source>
</evidence>
<organism evidence="2 3">
    <name type="scientific">Halteria grandinella</name>
    <dbReference type="NCBI Taxonomy" id="5974"/>
    <lineage>
        <taxon>Eukaryota</taxon>
        <taxon>Sar</taxon>
        <taxon>Alveolata</taxon>
        <taxon>Ciliophora</taxon>
        <taxon>Intramacronucleata</taxon>
        <taxon>Spirotrichea</taxon>
        <taxon>Stichotrichia</taxon>
        <taxon>Sporadotrichida</taxon>
        <taxon>Halteriidae</taxon>
        <taxon>Halteria</taxon>
    </lineage>
</organism>
<gene>
    <name evidence="2" type="ORF">FGO68_gene2569</name>
</gene>
<protein>
    <submittedName>
        <fullName evidence="2">Uncharacterized protein</fullName>
    </submittedName>
</protein>
<feature type="region of interest" description="Disordered" evidence="1">
    <location>
        <begin position="61"/>
        <end position="128"/>
    </location>
</feature>
<accession>A0A8J8P340</accession>
<evidence type="ECO:0000313" key="2">
    <source>
        <dbReference type="EMBL" id="TNV84955.1"/>
    </source>
</evidence>
<name>A0A8J8P340_HALGN</name>
<evidence type="ECO:0000313" key="3">
    <source>
        <dbReference type="Proteomes" id="UP000785679"/>
    </source>
</evidence>
<reference evidence="2" key="1">
    <citation type="submission" date="2019-06" db="EMBL/GenBank/DDBJ databases">
        <authorList>
            <person name="Zheng W."/>
        </authorList>
    </citation>
    <scope>NUCLEOTIDE SEQUENCE</scope>
    <source>
        <strain evidence="2">QDHG01</strain>
    </source>
</reference>
<dbReference type="EMBL" id="RRYP01002281">
    <property type="protein sequence ID" value="TNV84955.1"/>
    <property type="molecule type" value="Genomic_DNA"/>
</dbReference>
<comment type="caution">
    <text evidence="2">The sequence shown here is derived from an EMBL/GenBank/DDBJ whole genome shotgun (WGS) entry which is preliminary data.</text>
</comment>
<dbReference type="Proteomes" id="UP000785679">
    <property type="component" value="Unassembled WGS sequence"/>
</dbReference>
<sequence>MDYLNLLKEREKEKTRKEKHLARINALQGKNDGGAKNDVNNPERQLEDLSALHMLISQQFESKPKEGGFTIGGSNEQQSIPKEKTIPIQKKGPLQKVAEKAKQQQPWDFEPLNAQSTSQVTENDDEKK</sequence>
<keyword evidence="3" id="KW-1185">Reference proteome</keyword>